<evidence type="ECO:0000313" key="3">
    <source>
        <dbReference type="Proteomes" id="UP000264800"/>
    </source>
</evidence>
<feature type="transmembrane region" description="Helical" evidence="1">
    <location>
        <begin position="65"/>
        <end position="84"/>
    </location>
</feature>
<evidence type="ECO:0000313" key="2">
    <source>
        <dbReference type="Ensembl" id="ENSKMAP00000028248.1"/>
    </source>
</evidence>
<proteinExistence type="predicted"/>
<dbReference type="Proteomes" id="UP000264800">
    <property type="component" value="Unplaced"/>
</dbReference>
<keyword evidence="1" id="KW-1133">Transmembrane helix</keyword>
<reference evidence="2" key="2">
    <citation type="submission" date="2025-09" db="UniProtKB">
        <authorList>
            <consortium name="Ensembl"/>
        </authorList>
    </citation>
    <scope>IDENTIFICATION</scope>
</reference>
<sequence>MPSYTLFWSITSLKSIHLALFYTKDTSFCSCFHLRANKAVTMWQKAQLFYQGTPENEGTDNWLQVYSPVPITCVYLCYLIIIWVGPKLTARQQPVSLRACPACLQFCHGLAVCLHVVRGTPMARVCWWFYFSKVMELSDTVSTRYSGRKKQVFSHNSLLFNYQVSHGLFCHLPLFPGHSKYKHMFFIFSFLSVCSVVTIHPTYNLAADSTFPDSMNVVVLAYSLSLVVLVSNFYYHSYLTKIKRKKPG</sequence>
<keyword evidence="3" id="KW-1185">Reference proteome</keyword>
<accession>A0A3Q3BDU4</accession>
<reference evidence="2" key="1">
    <citation type="submission" date="2025-08" db="UniProtKB">
        <authorList>
            <consortium name="Ensembl"/>
        </authorList>
    </citation>
    <scope>IDENTIFICATION</scope>
</reference>
<dbReference type="AlphaFoldDB" id="A0A3Q3BDU4"/>
<keyword evidence="1" id="KW-0472">Membrane</keyword>
<organism evidence="2 3">
    <name type="scientific">Kryptolebias marmoratus</name>
    <name type="common">Mangrove killifish</name>
    <name type="synonym">Rivulus marmoratus</name>
    <dbReference type="NCBI Taxonomy" id="37003"/>
    <lineage>
        <taxon>Eukaryota</taxon>
        <taxon>Metazoa</taxon>
        <taxon>Chordata</taxon>
        <taxon>Craniata</taxon>
        <taxon>Vertebrata</taxon>
        <taxon>Euteleostomi</taxon>
        <taxon>Actinopterygii</taxon>
        <taxon>Neopterygii</taxon>
        <taxon>Teleostei</taxon>
        <taxon>Neoteleostei</taxon>
        <taxon>Acanthomorphata</taxon>
        <taxon>Ovalentaria</taxon>
        <taxon>Atherinomorphae</taxon>
        <taxon>Cyprinodontiformes</taxon>
        <taxon>Rivulidae</taxon>
        <taxon>Kryptolebias</taxon>
    </lineage>
</organism>
<name>A0A3Q3BDU4_KRYMA</name>
<feature type="transmembrane region" description="Helical" evidence="1">
    <location>
        <begin position="184"/>
        <end position="203"/>
    </location>
</feature>
<feature type="transmembrane region" description="Helical" evidence="1">
    <location>
        <begin position="215"/>
        <end position="235"/>
    </location>
</feature>
<evidence type="ECO:0000256" key="1">
    <source>
        <dbReference type="SAM" id="Phobius"/>
    </source>
</evidence>
<protein>
    <submittedName>
        <fullName evidence="2">Uncharacterized protein</fullName>
    </submittedName>
</protein>
<dbReference type="Ensembl" id="ENSKMAT00000028605.1">
    <property type="protein sequence ID" value="ENSKMAP00000028248.1"/>
    <property type="gene ID" value="ENSKMAG00000020929.1"/>
</dbReference>
<keyword evidence="1" id="KW-0812">Transmembrane</keyword>